<sequence length="116" mass="13066">SLRAEFPGPLITISSGSVVKSKMANGYMMQANEIMNSALETHNKKDEETSYTINIKDDDAISDSNQVYGDNKFTENNLKRKLDDDGELPGYDGLVFLFNDSNEDMILKKIDKNKHK</sequence>
<reference evidence="1" key="1">
    <citation type="submission" date="2021-06" db="EMBL/GenBank/DDBJ databases">
        <authorList>
            <person name="Kallberg Y."/>
            <person name="Tangrot J."/>
            <person name="Rosling A."/>
        </authorList>
    </citation>
    <scope>NUCLEOTIDE SEQUENCE</scope>
    <source>
        <strain evidence="1">MA453B</strain>
    </source>
</reference>
<protein>
    <submittedName>
        <fullName evidence="1">541_t:CDS:1</fullName>
    </submittedName>
</protein>
<comment type="caution">
    <text evidence="1">The sequence shown here is derived from an EMBL/GenBank/DDBJ whole genome shotgun (WGS) entry which is preliminary data.</text>
</comment>
<feature type="non-terminal residue" evidence="1">
    <location>
        <position position="116"/>
    </location>
</feature>
<dbReference type="EMBL" id="CAJVPY010017460">
    <property type="protein sequence ID" value="CAG8762095.1"/>
    <property type="molecule type" value="Genomic_DNA"/>
</dbReference>
<accession>A0A9N9J3J4</accession>
<evidence type="ECO:0000313" key="1">
    <source>
        <dbReference type="EMBL" id="CAG8762095.1"/>
    </source>
</evidence>
<name>A0A9N9J3J4_9GLOM</name>
<gene>
    <name evidence="1" type="ORF">DERYTH_LOCUS17915</name>
</gene>
<evidence type="ECO:0000313" key="2">
    <source>
        <dbReference type="Proteomes" id="UP000789405"/>
    </source>
</evidence>
<dbReference type="AlphaFoldDB" id="A0A9N9J3J4"/>
<organism evidence="1 2">
    <name type="scientific">Dentiscutata erythropus</name>
    <dbReference type="NCBI Taxonomy" id="1348616"/>
    <lineage>
        <taxon>Eukaryota</taxon>
        <taxon>Fungi</taxon>
        <taxon>Fungi incertae sedis</taxon>
        <taxon>Mucoromycota</taxon>
        <taxon>Glomeromycotina</taxon>
        <taxon>Glomeromycetes</taxon>
        <taxon>Diversisporales</taxon>
        <taxon>Gigasporaceae</taxon>
        <taxon>Dentiscutata</taxon>
    </lineage>
</organism>
<dbReference type="Proteomes" id="UP000789405">
    <property type="component" value="Unassembled WGS sequence"/>
</dbReference>
<proteinExistence type="predicted"/>
<keyword evidence="2" id="KW-1185">Reference proteome</keyword>
<dbReference type="OrthoDB" id="2439278at2759"/>